<dbReference type="Proteomes" id="UP001055712">
    <property type="component" value="Unassembled WGS sequence"/>
</dbReference>
<reference evidence="2" key="2">
    <citation type="submission" date="2020-11" db="EMBL/GenBank/DDBJ databases">
        <authorList>
            <person name="Cecchin M."/>
            <person name="Marcolungo L."/>
            <person name="Rossato M."/>
            <person name="Girolomoni L."/>
            <person name="Cosentino E."/>
            <person name="Cuine S."/>
            <person name="Li-Beisson Y."/>
            <person name="Delledonne M."/>
            <person name="Ballottari M."/>
        </authorList>
    </citation>
    <scope>NUCLEOTIDE SEQUENCE</scope>
    <source>
        <strain evidence="2">211/11P</strain>
        <tissue evidence="2">Whole cell</tissue>
    </source>
</reference>
<sequence>MSKSVRFQVEDKAPAAAGPGFKPDTGFRPVDLSHPKLDCSEVGLDGDQELWLMQLPHDFPVGASVEWQISPNPADGFRGNCMVKGVEYVLVPEAEALSAELFATPASERGSLVPITRRMTVARCTMAPMTCFGQQEMEDLAVPKVVDLLTLDKQAPITKKKGKQTREQAAVAPKVAEPRGGAAPATASKAGEATAAVGNQQRQQQQQQQQQGQQQEQHDAEPSKPKKDKSAKKAKKRQDEAATPSVAPAAAGQDVAPAAAAEDASKSSSKKAKKRQAEEAATGAVPAAAAATQVADKSSSKSGKKRKSVAAEQEVVAAVTAVAPAVTPTAATPLAGVAKEQKPSSKKKKEKKEKKESQRAA</sequence>
<feature type="compositionally biased region" description="Low complexity" evidence="1">
    <location>
        <begin position="310"/>
        <end position="338"/>
    </location>
</feature>
<feature type="region of interest" description="Disordered" evidence="1">
    <location>
        <begin position="158"/>
        <end position="361"/>
    </location>
</feature>
<reference evidence="2" key="1">
    <citation type="journal article" date="2019" name="Plant J.">
        <title>Chlorella vulgaris genome assembly and annotation reveals the molecular basis for metabolic acclimation to high light conditions.</title>
        <authorList>
            <person name="Cecchin M."/>
            <person name="Marcolungo L."/>
            <person name="Rossato M."/>
            <person name="Girolomoni L."/>
            <person name="Cosentino E."/>
            <person name="Cuine S."/>
            <person name="Li-Beisson Y."/>
            <person name="Delledonne M."/>
            <person name="Ballottari M."/>
        </authorList>
    </citation>
    <scope>NUCLEOTIDE SEQUENCE</scope>
    <source>
        <strain evidence="2">211/11P</strain>
    </source>
</reference>
<feature type="compositionally biased region" description="Low complexity" evidence="1">
    <location>
        <begin position="180"/>
        <end position="215"/>
    </location>
</feature>
<accession>A0A9D4Z211</accession>
<dbReference type="OrthoDB" id="514100at2759"/>
<organism evidence="2 3">
    <name type="scientific">Chlorella vulgaris</name>
    <name type="common">Green alga</name>
    <dbReference type="NCBI Taxonomy" id="3077"/>
    <lineage>
        <taxon>Eukaryota</taxon>
        <taxon>Viridiplantae</taxon>
        <taxon>Chlorophyta</taxon>
        <taxon>core chlorophytes</taxon>
        <taxon>Trebouxiophyceae</taxon>
        <taxon>Chlorellales</taxon>
        <taxon>Chlorellaceae</taxon>
        <taxon>Chlorella clade</taxon>
        <taxon>Chlorella</taxon>
    </lineage>
</organism>
<evidence type="ECO:0000313" key="3">
    <source>
        <dbReference type="Proteomes" id="UP001055712"/>
    </source>
</evidence>
<name>A0A9D4Z211_CHLVU</name>
<comment type="caution">
    <text evidence="2">The sequence shown here is derived from an EMBL/GenBank/DDBJ whole genome shotgun (WGS) entry which is preliminary data.</text>
</comment>
<evidence type="ECO:0000313" key="2">
    <source>
        <dbReference type="EMBL" id="KAI3438968.1"/>
    </source>
</evidence>
<protein>
    <submittedName>
        <fullName evidence="2">Uncharacterized protein</fullName>
    </submittedName>
</protein>
<feature type="compositionally biased region" description="Basic and acidic residues" evidence="1">
    <location>
        <begin position="216"/>
        <end position="225"/>
    </location>
</feature>
<proteinExistence type="predicted"/>
<evidence type="ECO:0000256" key="1">
    <source>
        <dbReference type="SAM" id="MobiDB-lite"/>
    </source>
</evidence>
<dbReference type="AlphaFoldDB" id="A0A9D4Z211"/>
<feature type="compositionally biased region" description="Basic residues" evidence="1">
    <location>
        <begin position="226"/>
        <end position="236"/>
    </location>
</feature>
<feature type="compositionally biased region" description="Low complexity" evidence="1">
    <location>
        <begin position="279"/>
        <end position="301"/>
    </location>
</feature>
<feature type="compositionally biased region" description="Low complexity" evidence="1">
    <location>
        <begin position="241"/>
        <end position="262"/>
    </location>
</feature>
<gene>
    <name evidence="2" type="ORF">D9Q98_001382</name>
</gene>
<keyword evidence="3" id="KW-1185">Reference proteome</keyword>
<dbReference type="EMBL" id="SIDB01000001">
    <property type="protein sequence ID" value="KAI3438968.1"/>
    <property type="molecule type" value="Genomic_DNA"/>
</dbReference>